<evidence type="ECO:0000313" key="1">
    <source>
        <dbReference type="EMBL" id="EMC94365.1"/>
    </source>
</evidence>
<dbReference type="GeneID" id="19115358"/>
<sequence>MMRLTILCCNQLNSINTDAGTGIGSSTAPHHDVLIQQFFAFAAAKDRQIFALSVLDPATRTPNANRRPGMVSDDIQPALSSSPTPLLLLELHDSMGIRYFTAAQPGDLTLSGFTTSDAALRWRFEEVMWNDNYVKQHFTVLVAQREYTCEVHGDQFEVRIMRRRG</sequence>
<reference evidence="1 2" key="1">
    <citation type="journal article" date="2012" name="PLoS Pathog.">
        <title>Diverse lifestyles and strategies of plant pathogenesis encoded in the genomes of eighteen Dothideomycetes fungi.</title>
        <authorList>
            <person name="Ohm R.A."/>
            <person name="Feau N."/>
            <person name="Henrissat B."/>
            <person name="Schoch C.L."/>
            <person name="Horwitz B.A."/>
            <person name="Barry K.W."/>
            <person name="Condon B.J."/>
            <person name="Copeland A.C."/>
            <person name="Dhillon B."/>
            <person name="Glaser F."/>
            <person name="Hesse C.N."/>
            <person name="Kosti I."/>
            <person name="LaButti K."/>
            <person name="Lindquist E.A."/>
            <person name="Lucas S."/>
            <person name="Salamov A.A."/>
            <person name="Bradshaw R.E."/>
            <person name="Ciuffetti L."/>
            <person name="Hamelin R.C."/>
            <person name="Kema G.H.J."/>
            <person name="Lawrence C."/>
            <person name="Scott J.A."/>
            <person name="Spatafora J.W."/>
            <person name="Turgeon B.G."/>
            <person name="de Wit P.J.G.M."/>
            <person name="Zhong S."/>
            <person name="Goodwin S.B."/>
            <person name="Grigoriev I.V."/>
        </authorList>
    </citation>
    <scope>NUCLEOTIDE SEQUENCE [LARGE SCALE GENOMIC DNA]</scope>
    <source>
        <strain evidence="1 2">UAMH 10762</strain>
    </source>
</reference>
<dbReference type="Proteomes" id="UP000011761">
    <property type="component" value="Unassembled WGS sequence"/>
</dbReference>
<dbReference type="HOGENOM" id="CLU_1610455_0_0_1"/>
<organism evidence="1 2">
    <name type="scientific">Baudoinia panamericana (strain UAMH 10762)</name>
    <name type="common">Angels' share fungus</name>
    <name type="synonym">Baudoinia compniacensis (strain UAMH 10762)</name>
    <dbReference type="NCBI Taxonomy" id="717646"/>
    <lineage>
        <taxon>Eukaryota</taxon>
        <taxon>Fungi</taxon>
        <taxon>Dikarya</taxon>
        <taxon>Ascomycota</taxon>
        <taxon>Pezizomycotina</taxon>
        <taxon>Dothideomycetes</taxon>
        <taxon>Dothideomycetidae</taxon>
        <taxon>Mycosphaerellales</taxon>
        <taxon>Teratosphaeriaceae</taxon>
        <taxon>Baudoinia</taxon>
    </lineage>
</organism>
<accession>M2N6G1</accession>
<proteinExistence type="predicted"/>
<dbReference type="RefSeq" id="XP_007678274.1">
    <property type="nucleotide sequence ID" value="XM_007680084.1"/>
</dbReference>
<dbReference type="AlphaFoldDB" id="M2N6G1"/>
<name>M2N6G1_BAUPA</name>
<keyword evidence="2" id="KW-1185">Reference proteome</keyword>
<dbReference type="EMBL" id="KB445558">
    <property type="protein sequence ID" value="EMC94365.1"/>
    <property type="molecule type" value="Genomic_DNA"/>
</dbReference>
<evidence type="ECO:0000313" key="2">
    <source>
        <dbReference type="Proteomes" id="UP000011761"/>
    </source>
</evidence>
<gene>
    <name evidence="1" type="ORF">BAUCODRAFT_545831</name>
</gene>
<dbReference type="KEGG" id="bcom:BAUCODRAFT_545831"/>
<protein>
    <submittedName>
        <fullName evidence="1">Uncharacterized protein</fullName>
    </submittedName>
</protein>